<evidence type="ECO:0000256" key="4">
    <source>
        <dbReference type="ARBA" id="ARBA00023002"/>
    </source>
</evidence>
<evidence type="ECO:0000256" key="3">
    <source>
        <dbReference type="ARBA" id="ARBA00022946"/>
    </source>
</evidence>
<dbReference type="Pfam" id="PF16870">
    <property type="entry name" value="OxoGdeHyase_C"/>
    <property type="match status" value="1"/>
</dbReference>
<name>A0A1S3J2Z6_LINAN</name>
<dbReference type="GO" id="GO:0016624">
    <property type="term" value="F:oxidoreductase activity, acting on the aldehyde or oxo group of donors, disulfide as acceptor"/>
    <property type="evidence" value="ECO:0007669"/>
    <property type="project" value="InterPro"/>
</dbReference>
<dbReference type="AlphaFoldDB" id="A0A1S3J2Z6"/>
<dbReference type="SMART" id="SM00861">
    <property type="entry name" value="Transket_pyr"/>
    <property type="match status" value="1"/>
</dbReference>
<dbReference type="FunCoup" id="A0A1S3J2Z6">
    <property type="interactions" value="365"/>
</dbReference>
<dbReference type="Gene3D" id="3.40.50.12470">
    <property type="match status" value="1"/>
</dbReference>
<comment type="similarity">
    <text evidence="2">Belongs to the alpha-ketoglutarate dehydrogenase family.</text>
</comment>
<comment type="cofactor">
    <cofactor evidence="1">
        <name>thiamine diphosphate</name>
        <dbReference type="ChEBI" id="CHEBI:58937"/>
    </cofactor>
</comment>
<dbReference type="OrthoDB" id="413077at2759"/>
<dbReference type="GeneID" id="106169636"/>
<dbReference type="InterPro" id="IPR042179">
    <property type="entry name" value="KGD_C_sf"/>
</dbReference>
<dbReference type="Proteomes" id="UP000085678">
    <property type="component" value="Unplaced"/>
</dbReference>
<dbReference type="SUPFAM" id="SSF52518">
    <property type="entry name" value="Thiamin diphosphate-binding fold (THDP-binding)"/>
    <property type="match status" value="2"/>
</dbReference>
<dbReference type="PANTHER" id="PTHR23152:SF4">
    <property type="entry name" value="2-OXOADIPATE DEHYDROGENASE COMPLEX COMPONENT E1"/>
    <property type="match status" value="1"/>
</dbReference>
<evidence type="ECO:0000256" key="2">
    <source>
        <dbReference type="ARBA" id="ARBA00006936"/>
    </source>
</evidence>
<evidence type="ECO:0000313" key="8">
    <source>
        <dbReference type="RefSeq" id="XP_013404618.1"/>
    </source>
</evidence>
<dbReference type="NCBIfam" id="TIGR00239">
    <property type="entry name" value="2oxo_dh_E1"/>
    <property type="match status" value="1"/>
</dbReference>
<evidence type="ECO:0000259" key="6">
    <source>
        <dbReference type="SMART" id="SM00861"/>
    </source>
</evidence>
<dbReference type="Gene3D" id="1.10.287.1150">
    <property type="entry name" value="TPP helical domain"/>
    <property type="match status" value="1"/>
</dbReference>
<evidence type="ECO:0000256" key="5">
    <source>
        <dbReference type="ARBA" id="ARBA00023052"/>
    </source>
</evidence>
<dbReference type="Pfam" id="PF00676">
    <property type="entry name" value="E1_dh"/>
    <property type="match status" value="1"/>
</dbReference>
<dbReference type="GO" id="GO:0030976">
    <property type="term" value="F:thiamine pyrophosphate binding"/>
    <property type="evidence" value="ECO:0007669"/>
    <property type="project" value="InterPro"/>
</dbReference>
<keyword evidence="4" id="KW-0560">Oxidoreductase</keyword>
<dbReference type="PANTHER" id="PTHR23152">
    <property type="entry name" value="2-OXOGLUTARATE DEHYDROGENASE"/>
    <property type="match status" value="1"/>
</dbReference>
<dbReference type="NCBIfam" id="NF006914">
    <property type="entry name" value="PRK09404.1"/>
    <property type="match status" value="1"/>
</dbReference>
<dbReference type="Gene3D" id="3.40.50.11610">
    <property type="entry name" value="Multifunctional 2-oxoglutarate metabolism enzyme, C-terminal domain"/>
    <property type="match status" value="1"/>
</dbReference>
<dbReference type="KEGG" id="lak:106169636"/>
<dbReference type="STRING" id="7574.A0A1S3J2Z6"/>
<dbReference type="PIRSF" id="PIRSF000157">
    <property type="entry name" value="Oxoglu_dh_E1"/>
    <property type="match status" value="1"/>
</dbReference>
<keyword evidence="5" id="KW-0786">Thiamine pyrophosphate</keyword>
<dbReference type="Pfam" id="PF02779">
    <property type="entry name" value="Transket_pyr"/>
    <property type="match status" value="1"/>
</dbReference>
<keyword evidence="3" id="KW-0809">Transit peptide</keyword>
<feature type="domain" description="Transketolase-like pyrimidine-binding" evidence="6">
    <location>
        <begin position="582"/>
        <end position="785"/>
    </location>
</feature>
<dbReference type="InterPro" id="IPR001017">
    <property type="entry name" value="DH_E1"/>
</dbReference>
<dbReference type="InParanoid" id="A0A1S3J2Z6"/>
<dbReference type="CDD" id="cd02016">
    <property type="entry name" value="TPP_E1_OGDC_like"/>
    <property type="match status" value="1"/>
</dbReference>
<evidence type="ECO:0000313" key="7">
    <source>
        <dbReference type="Proteomes" id="UP000085678"/>
    </source>
</evidence>
<dbReference type="InterPro" id="IPR011603">
    <property type="entry name" value="2oxoglutarate_DH_E1"/>
</dbReference>
<dbReference type="NCBIfam" id="NF008907">
    <property type="entry name" value="PRK12270.1"/>
    <property type="match status" value="1"/>
</dbReference>
<dbReference type="InterPro" id="IPR005475">
    <property type="entry name" value="Transketolase-like_Pyr-bd"/>
</dbReference>
<dbReference type="InterPro" id="IPR029061">
    <property type="entry name" value="THDP-binding"/>
</dbReference>
<dbReference type="RefSeq" id="XP_013404618.1">
    <property type="nucleotide sequence ID" value="XM_013549164.1"/>
</dbReference>
<accession>A0A1S3J2Z6</accession>
<dbReference type="InterPro" id="IPR031717">
    <property type="entry name" value="ODO-1/KGD_C"/>
</dbReference>
<keyword evidence="7" id="KW-1185">Reference proteome</keyword>
<organism evidence="7 8">
    <name type="scientific">Lingula anatina</name>
    <name type="common">Brachiopod</name>
    <name type="synonym">Lingula unguis</name>
    <dbReference type="NCBI Taxonomy" id="7574"/>
    <lineage>
        <taxon>Eukaryota</taxon>
        <taxon>Metazoa</taxon>
        <taxon>Spiralia</taxon>
        <taxon>Lophotrochozoa</taxon>
        <taxon>Brachiopoda</taxon>
        <taxon>Linguliformea</taxon>
        <taxon>Lingulata</taxon>
        <taxon>Lingulida</taxon>
        <taxon>Linguloidea</taxon>
        <taxon>Lingulidae</taxon>
        <taxon>Lingula</taxon>
    </lineage>
</organism>
<gene>
    <name evidence="8" type="primary">LOC106169636</name>
</gene>
<sequence length="933" mass="104308">MLSACKLSSRQWLSGLSAYFRRSPGACYHTKHSVYGYKLPTQTQENNELGSSSEDPILIQNQIENSNLLRLVTAYRRHGHRKAALDPLGRLKPQECAELDPVYYGLGEAQYTAHNLYGILHSGSESATTEEVLQFLEQTYCGNSAVEFEHLPSLEERNWFAKRWEESQFEEISKDKKIALANLMLKCQAFDHFLHTKFSTVKRYGGEGAESMMGFFQEIFERSAEYNIQDVIICMPHRGRLNLLTCMLKFPPVQMFQKMKGISEFPPGVKGSGDVLSHLTSSVDLDYGEKKIHVTMIPNPSHLEANNPVAVGKARGRQQTLKDGDYSDDPAAVMGDKVLCLQVHGDASFSAQGVVAETFVIANTPHFTVGGSVHLIVNNQLGFTTPSERGRSSLYCSDLAKMNDCPVIHVNGDYPEEVIRATQLAMEYRQKFRKDIVIDLICYRKWGHNELDDPSFTQPLMYEIIKNRASVPDLYATNIVEAGLCSKEELDSAVASWNKELIDEMTNIDTHIPKAYHLEKHWSGYVQAPASLTTWDTGVPTDLLKYIGAKSVAVQDDVAVHNTLSKHHIGKRVQQIEDGSNLDWATTEALAVGSLLLQGYNVRFCGQDVGRGTFSHRHMMLVDQSHDGIFIPLNHMTEHQTGFLEVCNSALTELAALGFEYGISIENPTSLVIWEAQFGDFFNGAQVIIDTYIASGETKWLLQSGLVMLLPHGMDGAGPEHSSCRIERFLLQCDSKEDGFDGDDVNWQIVNPTTPAQYFHLLRRQMVRNFRKPLIVASPKMILRLPAATSSLLDLAPGKTFCPVLGDNEIDGSAVKRVVFCSGKHYYALHKQRETVGAKDTALIRLECLCPFPAESLRQELNKYKSATEFIWSQEEHQNSGAWSFVAPRFEKVVGCKLAYVGRGPLAAPAVGIGQVHQREVLDILERTFAKNK</sequence>
<protein>
    <submittedName>
        <fullName evidence="8">Probable 2-oxoglutarate dehydrogenase E1 component DHKTD1, mitochondrial</fullName>
    </submittedName>
</protein>
<dbReference type="Gene3D" id="3.40.50.970">
    <property type="match status" value="1"/>
</dbReference>
<evidence type="ECO:0000256" key="1">
    <source>
        <dbReference type="ARBA" id="ARBA00001964"/>
    </source>
</evidence>
<dbReference type="OMA" id="PAQYYHV"/>
<proteinExistence type="inferred from homology"/>
<reference evidence="8" key="1">
    <citation type="submission" date="2025-08" db="UniProtKB">
        <authorList>
            <consortium name="RefSeq"/>
        </authorList>
    </citation>
    <scope>IDENTIFICATION</scope>
    <source>
        <tissue evidence="8">Gonads</tissue>
    </source>
</reference>